<proteinExistence type="predicted"/>
<name>A0A5N5V660_MYCPH</name>
<dbReference type="GO" id="GO:0005886">
    <property type="term" value="C:plasma membrane"/>
    <property type="evidence" value="ECO:0007669"/>
    <property type="project" value="UniProtKB-SubCell"/>
</dbReference>
<dbReference type="EMBL" id="ANBP01000014">
    <property type="protein sequence ID" value="KAB7756060.1"/>
    <property type="molecule type" value="Genomic_DNA"/>
</dbReference>
<evidence type="ECO:0000256" key="2">
    <source>
        <dbReference type="ARBA" id="ARBA00022475"/>
    </source>
</evidence>
<keyword evidence="4 6" id="KW-1133">Transmembrane helix</keyword>
<evidence type="ECO:0000256" key="1">
    <source>
        <dbReference type="ARBA" id="ARBA00004651"/>
    </source>
</evidence>
<evidence type="ECO:0000259" key="7">
    <source>
        <dbReference type="Pfam" id="PF06271"/>
    </source>
</evidence>
<keyword evidence="5 6" id="KW-0472">Membrane</keyword>
<evidence type="ECO:0000256" key="5">
    <source>
        <dbReference type="ARBA" id="ARBA00023136"/>
    </source>
</evidence>
<accession>A0A5N5V660</accession>
<dbReference type="AlphaFoldDB" id="A0A5N5V660"/>
<evidence type="ECO:0000256" key="4">
    <source>
        <dbReference type="ARBA" id="ARBA00022989"/>
    </source>
</evidence>
<organism evidence="8 9">
    <name type="scientific">Mycolicibacterium phlei DSM 43239 = CCUG 21000</name>
    <dbReference type="NCBI Taxonomy" id="1226750"/>
    <lineage>
        <taxon>Bacteria</taxon>
        <taxon>Bacillati</taxon>
        <taxon>Actinomycetota</taxon>
        <taxon>Actinomycetes</taxon>
        <taxon>Mycobacteriales</taxon>
        <taxon>Mycobacteriaceae</taxon>
        <taxon>Mycolicibacterium</taxon>
    </lineage>
</organism>
<comment type="caution">
    <text evidence="8">The sequence shown here is derived from an EMBL/GenBank/DDBJ whole genome shotgun (WGS) entry which is preliminary data.</text>
</comment>
<dbReference type="Proteomes" id="UP000325690">
    <property type="component" value="Unassembled WGS sequence"/>
</dbReference>
<feature type="transmembrane region" description="Helical" evidence="6">
    <location>
        <begin position="33"/>
        <end position="54"/>
    </location>
</feature>
<keyword evidence="2" id="KW-1003">Cell membrane</keyword>
<dbReference type="Pfam" id="PF06271">
    <property type="entry name" value="RDD"/>
    <property type="match status" value="1"/>
</dbReference>
<dbReference type="PANTHER" id="PTHR36115:SF6">
    <property type="entry name" value="PROLINE-RICH ANTIGEN HOMOLOG"/>
    <property type="match status" value="1"/>
</dbReference>
<feature type="transmembrane region" description="Helical" evidence="6">
    <location>
        <begin position="82"/>
        <end position="101"/>
    </location>
</feature>
<evidence type="ECO:0000313" key="8">
    <source>
        <dbReference type="EMBL" id="KAB7756060.1"/>
    </source>
</evidence>
<dbReference type="PANTHER" id="PTHR36115">
    <property type="entry name" value="PROLINE-RICH ANTIGEN HOMOLOG-RELATED"/>
    <property type="match status" value="1"/>
</dbReference>
<evidence type="ECO:0000313" key="9">
    <source>
        <dbReference type="Proteomes" id="UP000325690"/>
    </source>
</evidence>
<reference evidence="8 9" key="1">
    <citation type="submission" date="2012-10" db="EMBL/GenBank/DDBJ databases">
        <title>The draft sequence of the Mycobacterium pheli genome.</title>
        <authorList>
            <person name="Pettersson B.M.F."/>
            <person name="Das S."/>
            <person name="Dasgupta S."/>
            <person name="Bhattacharya A."/>
            <person name="Kirsebom L.A."/>
        </authorList>
    </citation>
    <scope>NUCLEOTIDE SEQUENCE [LARGE SCALE GENOMIC DNA]</scope>
    <source>
        <strain evidence="8 9">CCUG 21000</strain>
    </source>
</reference>
<protein>
    <submittedName>
        <fullName evidence="8">Pra</fullName>
    </submittedName>
</protein>
<keyword evidence="3 6" id="KW-0812">Transmembrane</keyword>
<keyword evidence="9" id="KW-1185">Reference proteome</keyword>
<comment type="subcellular location">
    <subcellularLocation>
        <location evidence="1">Cell membrane</location>
        <topology evidence="1">Multi-pass membrane protein</topology>
    </subcellularLocation>
</comment>
<feature type="transmembrane region" description="Helical" evidence="6">
    <location>
        <begin position="141"/>
        <end position="160"/>
    </location>
</feature>
<feature type="domain" description="RDD" evidence="7">
    <location>
        <begin position="26"/>
        <end position="171"/>
    </location>
</feature>
<dbReference type="InterPro" id="IPR010432">
    <property type="entry name" value="RDD"/>
</dbReference>
<dbReference type="InterPro" id="IPR051791">
    <property type="entry name" value="Pra-immunoreactive"/>
</dbReference>
<evidence type="ECO:0000256" key="6">
    <source>
        <dbReference type="SAM" id="Phobius"/>
    </source>
</evidence>
<sequence>MPSEQEAPQSFSPEQSQAADLPADAYTPWFTRVLAWLIDYIPVMLILGIGWAILLGTRQTDCLAEVSEYDLIEFCSTGSSTLGFVSAAIVAPVLGFGYLIWNHGYRQGITGSSVGKAILNFQVVSEKTGEPIGFGKSVLRLLAHFLDVAICYIGFLFPLWDNKRQTLADKTVGTVCRPL</sequence>
<gene>
    <name evidence="8" type="ORF">MPHL21000_12415</name>
</gene>
<evidence type="ECO:0000256" key="3">
    <source>
        <dbReference type="ARBA" id="ARBA00022692"/>
    </source>
</evidence>